<proteinExistence type="predicted"/>
<name>A0A2W5P1B9_9SPHN</name>
<dbReference type="Pfam" id="PF11625">
    <property type="entry name" value="DUF3253"/>
    <property type="match status" value="1"/>
</dbReference>
<comment type="caution">
    <text evidence="1">The sequence shown here is derived from an EMBL/GenBank/DDBJ whole genome shotgun (WGS) entry which is preliminary data.</text>
</comment>
<reference evidence="1 2" key="1">
    <citation type="submission" date="2017-08" db="EMBL/GenBank/DDBJ databases">
        <title>Infants hospitalized years apart are colonized by the same room-sourced microbial strains.</title>
        <authorList>
            <person name="Brooks B."/>
            <person name="Olm M.R."/>
            <person name="Firek B.A."/>
            <person name="Baker R."/>
            <person name="Thomas B.C."/>
            <person name="Morowitz M.J."/>
            <person name="Banfield J.F."/>
        </authorList>
    </citation>
    <scope>NUCLEOTIDE SEQUENCE [LARGE SCALE GENOMIC DNA]</scope>
    <source>
        <strain evidence="1">S2_005_001_R1_22</strain>
    </source>
</reference>
<dbReference type="AlphaFoldDB" id="A0A2W5P1B9"/>
<dbReference type="InterPro" id="IPR036388">
    <property type="entry name" value="WH-like_DNA-bd_sf"/>
</dbReference>
<dbReference type="InterPro" id="IPR036390">
    <property type="entry name" value="WH_DNA-bd_sf"/>
</dbReference>
<sequence>MTDPRAAILDLLARRAAGATICPSEVARALSRDDWRGARASVHAAIDGLVRDGAVRLSWRGERLAARSGPYRISLPGQD</sequence>
<organism evidence="1 2">
    <name type="scientific">Sphingomonas taxi</name>
    <dbReference type="NCBI Taxonomy" id="1549858"/>
    <lineage>
        <taxon>Bacteria</taxon>
        <taxon>Pseudomonadati</taxon>
        <taxon>Pseudomonadota</taxon>
        <taxon>Alphaproteobacteria</taxon>
        <taxon>Sphingomonadales</taxon>
        <taxon>Sphingomonadaceae</taxon>
        <taxon>Sphingomonas</taxon>
    </lineage>
</organism>
<dbReference type="SUPFAM" id="SSF46785">
    <property type="entry name" value="Winged helix' DNA-binding domain"/>
    <property type="match status" value="1"/>
</dbReference>
<evidence type="ECO:0000313" key="2">
    <source>
        <dbReference type="Proteomes" id="UP000249229"/>
    </source>
</evidence>
<dbReference type="InterPro" id="IPR021660">
    <property type="entry name" value="DUF3253"/>
</dbReference>
<protein>
    <submittedName>
        <fullName evidence="1">DUF3253 domain-containing protein</fullName>
    </submittedName>
</protein>
<gene>
    <name evidence="1" type="ORF">DI544_14485</name>
</gene>
<evidence type="ECO:0000313" key="1">
    <source>
        <dbReference type="EMBL" id="PZQ58378.1"/>
    </source>
</evidence>
<dbReference type="Gene3D" id="1.10.10.10">
    <property type="entry name" value="Winged helix-like DNA-binding domain superfamily/Winged helix DNA-binding domain"/>
    <property type="match status" value="1"/>
</dbReference>
<dbReference type="EMBL" id="QFQI01000018">
    <property type="protein sequence ID" value="PZQ58378.1"/>
    <property type="molecule type" value="Genomic_DNA"/>
</dbReference>
<accession>A0A2W5P1B9</accession>
<dbReference type="Proteomes" id="UP000249229">
    <property type="component" value="Unassembled WGS sequence"/>
</dbReference>